<dbReference type="InterPro" id="IPR018677">
    <property type="entry name" value="DUF2157"/>
</dbReference>
<protein>
    <submittedName>
        <fullName evidence="3">Predicted membrane protein</fullName>
    </submittedName>
</protein>
<sequence>MIKLDKEDIELLSRHSNWSEKNVEHALKTTIYSTKTDWQNFLKLVFLSLGIGFSVAGIIFFFAYNWADLHKFVKIGLIEGLIIITTLIAVFSKLQAPVKNAILTGAALLVGVLFAVFGQIYQTGANAYDFFLGWTLCISLWVVVSSFAPLWLIYIVLINTTVVLYAQQVAHDWTFLFICLLLFLINSVFLIAALFLNRTKAPLKLSNWFTNTIALGSICYSTIGLCYGLFESPQLEFYILLIVVIIAYSAAIKYGLQSKNAFYLAVIPFSVIILISALFVKISDDFGMFLFIGLFVVISVTLVIKNLINLQRSWTK</sequence>
<name>A0A1H3XS80_BIZPA</name>
<evidence type="ECO:0000313" key="4">
    <source>
        <dbReference type="Proteomes" id="UP000198846"/>
    </source>
</evidence>
<dbReference type="EMBL" id="FNQK01000005">
    <property type="protein sequence ID" value="SEA01412.1"/>
    <property type="molecule type" value="Genomic_DNA"/>
</dbReference>
<evidence type="ECO:0000259" key="2">
    <source>
        <dbReference type="Pfam" id="PF09925"/>
    </source>
</evidence>
<reference evidence="3 4" key="1">
    <citation type="submission" date="2016-10" db="EMBL/GenBank/DDBJ databases">
        <authorList>
            <person name="de Groot N.N."/>
        </authorList>
    </citation>
    <scope>NUCLEOTIDE SEQUENCE [LARGE SCALE GENOMIC DNA]</scope>
    <source>
        <strain evidence="3 4">DSM 23842</strain>
    </source>
</reference>
<dbReference type="AlphaFoldDB" id="A0A1H3XS80"/>
<proteinExistence type="predicted"/>
<feature type="transmembrane region" description="Helical" evidence="1">
    <location>
        <begin position="261"/>
        <end position="280"/>
    </location>
</feature>
<keyword evidence="4" id="KW-1185">Reference proteome</keyword>
<feature type="transmembrane region" description="Helical" evidence="1">
    <location>
        <begin position="286"/>
        <end position="308"/>
    </location>
</feature>
<dbReference type="STRING" id="283786.SAMN04487990_105116"/>
<feature type="domain" description="DUF2157" evidence="2">
    <location>
        <begin position="41"/>
        <end position="151"/>
    </location>
</feature>
<gene>
    <name evidence="3" type="ORF">SAMN04487990_105116</name>
</gene>
<accession>A0A1H3XS80</accession>
<evidence type="ECO:0000256" key="1">
    <source>
        <dbReference type="SAM" id="Phobius"/>
    </source>
</evidence>
<feature type="transmembrane region" description="Helical" evidence="1">
    <location>
        <begin position="173"/>
        <end position="196"/>
    </location>
</feature>
<dbReference type="OrthoDB" id="327621at2"/>
<evidence type="ECO:0000313" key="3">
    <source>
        <dbReference type="EMBL" id="SEA01412.1"/>
    </source>
</evidence>
<keyword evidence="1" id="KW-0812">Transmembrane</keyword>
<keyword evidence="1" id="KW-0472">Membrane</keyword>
<feature type="transmembrane region" description="Helical" evidence="1">
    <location>
        <begin position="72"/>
        <end position="90"/>
    </location>
</feature>
<feature type="transmembrane region" description="Helical" evidence="1">
    <location>
        <begin position="102"/>
        <end position="121"/>
    </location>
</feature>
<keyword evidence="1" id="KW-1133">Transmembrane helix</keyword>
<dbReference type="Proteomes" id="UP000198846">
    <property type="component" value="Unassembled WGS sequence"/>
</dbReference>
<dbReference type="Pfam" id="PF09925">
    <property type="entry name" value="DUF2157"/>
    <property type="match status" value="1"/>
</dbReference>
<feature type="transmembrane region" description="Helical" evidence="1">
    <location>
        <begin position="236"/>
        <end position="254"/>
    </location>
</feature>
<dbReference type="RefSeq" id="WP_092133075.1">
    <property type="nucleotide sequence ID" value="NZ_FNQK01000005.1"/>
</dbReference>
<feature type="transmembrane region" description="Helical" evidence="1">
    <location>
        <begin position="208"/>
        <end position="230"/>
    </location>
</feature>
<feature type="transmembrane region" description="Helical" evidence="1">
    <location>
        <begin position="44"/>
        <end position="66"/>
    </location>
</feature>
<organism evidence="3 4">
    <name type="scientific">Bizionia paragorgiae</name>
    <dbReference type="NCBI Taxonomy" id="283786"/>
    <lineage>
        <taxon>Bacteria</taxon>
        <taxon>Pseudomonadati</taxon>
        <taxon>Bacteroidota</taxon>
        <taxon>Flavobacteriia</taxon>
        <taxon>Flavobacteriales</taxon>
        <taxon>Flavobacteriaceae</taxon>
        <taxon>Bizionia</taxon>
    </lineage>
</organism>